<organism evidence="2 3">
    <name type="scientific">Gigaspora rosea</name>
    <dbReference type="NCBI Taxonomy" id="44941"/>
    <lineage>
        <taxon>Eukaryota</taxon>
        <taxon>Fungi</taxon>
        <taxon>Fungi incertae sedis</taxon>
        <taxon>Mucoromycota</taxon>
        <taxon>Glomeromycotina</taxon>
        <taxon>Glomeromycetes</taxon>
        <taxon>Diversisporales</taxon>
        <taxon>Gigasporaceae</taxon>
        <taxon>Gigaspora</taxon>
    </lineage>
</organism>
<protein>
    <submittedName>
        <fullName evidence="2">Uncharacterized protein</fullName>
    </submittedName>
</protein>
<keyword evidence="1" id="KW-0472">Membrane</keyword>
<keyword evidence="1" id="KW-0812">Transmembrane</keyword>
<evidence type="ECO:0000313" key="3">
    <source>
        <dbReference type="Proteomes" id="UP000266673"/>
    </source>
</evidence>
<proteinExistence type="predicted"/>
<dbReference type="Proteomes" id="UP000266673">
    <property type="component" value="Unassembled WGS sequence"/>
</dbReference>
<dbReference type="EMBL" id="QKWP01001076">
    <property type="protein sequence ID" value="RIB11974.1"/>
    <property type="molecule type" value="Genomic_DNA"/>
</dbReference>
<feature type="transmembrane region" description="Helical" evidence="1">
    <location>
        <begin position="58"/>
        <end position="76"/>
    </location>
</feature>
<accession>A0A397UP85</accession>
<comment type="caution">
    <text evidence="2">The sequence shown here is derived from an EMBL/GenBank/DDBJ whole genome shotgun (WGS) entry which is preliminary data.</text>
</comment>
<keyword evidence="1" id="KW-1133">Transmembrane helix</keyword>
<sequence>MRWGVCLLVINVAGVVSFLLVCVVMRHWLFVNAFDFLCRRFAGELNGALLCSSAGTSLLLEFVLCFSGALFLLYCWDLALQVLRFAAALPF</sequence>
<reference evidence="2 3" key="1">
    <citation type="submission" date="2018-06" db="EMBL/GenBank/DDBJ databases">
        <title>Comparative genomics reveals the genomic features of Rhizophagus irregularis, R. cerebriforme, R. diaphanum and Gigaspora rosea, and their symbiotic lifestyle signature.</title>
        <authorList>
            <person name="Morin E."/>
            <person name="San Clemente H."/>
            <person name="Chen E.C.H."/>
            <person name="De La Providencia I."/>
            <person name="Hainaut M."/>
            <person name="Kuo A."/>
            <person name="Kohler A."/>
            <person name="Murat C."/>
            <person name="Tang N."/>
            <person name="Roy S."/>
            <person name="Loubradou J."/>
            <person name="Henrissat B."/>
            <person name="Grigoriev I.V."/>
            <person name="Corradi N."/>
            <person name="Roux C."/>
            <person name="Martin F.M."/>
        </authorList>
    </citation>
    <scope>NUCLEOTIDE SEQUENCE [LARGE SCALE GENOMIC DNA]</scope>
    <source>
        <strain evidence="2 3">DAOM 194757</strain>
    </source>
</reference>
<evidence type="ECO:0000256" key="1">
    <source>
        <dbReference type="SAM" id="Phobius"/>
    </source>
</evidence>
<feature type="transmembrane region" description="Helical" evidence="1">
    <location>
        <begin position="7"/>
        <end position="29"/>
    </location>
</feature>
<keyword evidence="3" id="KW-1185">Reference proteome</keyword>
<dbReference type="AlphaFoldDB" id="A0A397UP85"/>
<evidence type="ECO:0000313" key="2">
    <source>
        <dbReference type="EMBL" id="RIB11974.1"/>
    </source>
</evidence>
<gene>
    <name evidence="2" type="ORF">C2G38_2202005</name>
</gene>
<name>A0A397UP85_9GLOM</name>